<dbReference type="GO" id="GO:0005829">
    <property type="term" value="C:cytosol"/>
    <property type="evidence" value="ECO:0007669"/>
    <property type="project" value="TreeGrafter"/>
</dbReference>
<evidence type="ECO:0000256" key="5">
    <source>
        <dbReference type="ARBA" id="ARBA00023157"/>
    </source>
</evidence>
<dbReference type="Gene3D" id="3.30.390.30">
    <property type="match status" value="1"/>
</dbReference>
<feature type="domain" description="FAD/NAD(P)-binding" evidence="13">
    <location>
        <begin position="5"/>
        <end position="346"/>
    </location>
</feature>
<evidence type="ECO:0000256" key="1">
    <source>
        <dbReference type="ARBA" id="ARBA00007532"/>
    </source>
</evidence>
<protein>
    <submittedName>
        <fullName evidence="14">Glutathione reductase</fullName>
        <ecNumber evidence="14">1.8.1.7</ecNumber>
    </submittedName>
</protein>
<dbReference type="GO" id="GO:0004362">
    <property type="term" value="F:glutathione-disulfide reductase (NADPH) activity"/>
    <property type="evidence" value="ECO:0007669"/>
    <property type="project" value="UniProtKB-EC"/>
</dbReference>
<feature type="binding site" evidence="8">
    <location>
        <position position="290"/>
    </location>
    <ligand>
        <name>NAD(+)</name>
        <dbReference type="ChEBI" id="CHEBI:57540"/>
    </ligand>
</feature>
<keyword evidence="4 10" id="KW-0560">Oxidoreductase</keyword>
<dbReference type="STRING" id="1122180.Lokhon_02617"/>
<dbReference type="EMBL" id="APGJ01000007">
    <property type="protein sequence ID" value="EYD70973.1"/>
    <property type="molecule type" value="Genomic_DNA"/>
</dbReference>
<dbReference type="eggNOG" id="COG1249">
    <property type="taxonomic scope" value="Bacteria"/>
</dbReference>
<dbReference type="GO" id="GO:0045454">
    <property type="term" value="P:cell redox homeostasis"/>
    <property type="evidence" value="ECO:0007669"/>
    <property type="project" value="InterPro"/>
</dbReference>
<evidence type="ECO:0000256" key="11">
    <source>
        <dbReference type="SAM" id="MobiDB-lite"/>
    </source>
</evidence>
<name>A0A017H9Z8_9RHOB</name>
<dbReference type="PRINTS" id="PR00368">
    <property type="entry name" value="FADPNR"/>
</dbReference>
<dbReference type="InterPro" id="IPR001100">
    <property type="entry name" value="Pyr_nuc-diS_OxRdtase"/>
</dbReference>
<dbReference type="AlphaFoldDB" id="A0A017H9Z8"/>
<dbReference type="GO" id="GO:0006749">
    <property type="term" value="P:glutathione metabolic process"/>
    <property type="evidence" value="ECO:0007669"/>
    <property type="project" value="TreeGrafter"/>
</dbReference>
<dbReference type="EC" id="1.8.1.7" evidence="14"/>
<feature type="binding site" evidence="8">
    <location>
        <position position="51"/>
    </location>
    <ligand>
        <name>FAD</name>
        <dbReference type="ChEBI" id="CHEBI:57692"/>
    </ligand>
</feature>
<dbReference type="SUPFAM" id="SSF55424">
    <property type="entry name" value="FAD/NAD-linked reductases, dimerisation (C-terminal) domain"/>
    <property type="match status" value="1"/>
</dbReference>
<evidence type="ECO:0000256" key="2">
    <source>
        <dbReference type="ARBA" id="ARBA00022630"/>
    </source>
</evidence>
<feature type="domain" description="Pyridine nucleotide-disulphide oxidoreductase dimerisation" evidence="12">
    <location>
        <begin position="366"/>
        <end position="473"/>
    </location>
</feature>
<dbReference type="PROSITE" id="PS00076">
    <property type="entry name" value="PYRIDINE_REDOX_1"/>
    <property type="match status" value="1"/>
</dbReference>
<sequence>MAFDYDLFVIGGGSGGVRAARTAAATGASVALAEESRMGGTCVIRGCVPKKLMVYASGYGEVLDEARAYGWEIGEGRFDWRPFREKLHAELDRLEGVYRRLLDGSGVEMHDQRARIADPHTVELADGTRKTAKHILVATGGRPVRPDMKNAHLGMVSDDIFDLETLPKSVLIVGGGYIACEFACILHGLGVKVTQFYRGAQILRGFDDEARGLIADSMRERGIDLHLGTNVVEMCPESEASDPAHHGGTGSDAAGGNGVAEAAPGTKGPVWVKATNGDERVYDAVLFATGRKPNTDGLGLEEAGVELARGGAIEVDDYSQTGCPSIYAIGDVTDRVNLTPVAIREGMQFVETVFKGNPTPVDHALIPSAVFTQPELGTIGLTEEAAREIEPVEVYCSSFKPMQSAFAGSSDRVLMKLVVSVETRKILGCHIVAPEAGELIQLAGIAVKMGATKEDFDRTVAVHPTMAEEIVTMREPVRRS</sequence>
<feature type="binding site" evidence="8">
    <location>
        <position position="331"/>
    </location>
    <ligand>
        <name>FAD</name>
        <dbReference type="ChEBI" id="CHEBI:57692"/>
    </ligand>
</feature>
<evidence type="ECO:0000256" key="7">
    <source>
        <dbReference type="PIRSR" id="PIRSR000350-2"/>
    </source>
</evidence>
<dbReference type="PATRIC" id="fig|1122180.6.peg.2600"/>
<keyword evidence="3 8" id="KW-0274">FAD</keyword>
<dbReference type="OrthoDB" id="9776382at2"/>
<proteinExistence type="inferred from homology"/>
<dbReference type="SUPFAM" id="SSF51905">
    <property type="entry name" value="FAD/NAD(P)-binding domain"/>
    <property type="match status" value="1"/>
</dbReference>
<dbReference type="Proteomes" id="UP000025047">
    <property type="component" value="Unassembled WGS sequence"/>
</dbReference>
<evidence type="ECO:0000313" key="14">
    <source>
        <dbReference type="EMBL" id="EYD70973.1"/>
    </source>
</evidence>
<dbReference type="RefSeq" id="WP_017927066.1">
    <property type="nucleotide sequence ID" value="NZ_KB822995.1"/>
</dbReference>
<comment type="caution">
    <text evidence="14">The sequence shown here is derived from an EMBL/GenBank/DDBJ whole genome shotgun (WGS) entry which is preliminary data.</text>
</comment>
<comment type="cofactor">
    <cofactor evidence="8">
        <name>FAD</name>
        <dbReference type="ChEBI" id="CHEBI:57692"/>
    </cofactor>
    <text evidence="8">Binds 1 FAD per subunit.</text>
</comment>
<dbReference type="HOGENOM" id="CLU_016755_2_1_5"/>
<keyword evidence="8" id="KW-0547">Nucleotide-binding</keyword>
<evidence type="ECO:0000256" key="9">
    <source>
        <dbReference type="PIRSR" id="PIRSR000350-4"/>
    </source>
</evidence>
<evidence type="ECO:0000256" key="6">
    <source>
        <dbReference type="ARBA" id="ARBA00023284"/>
    </source>
</evidence>
<dbReference type="PANTHER" id="PTHR42737">
    <property type="entry name" value="GLUTATHIONE REDUCTASE"/>
    <property type="match status" value="1"/>
</dbReference>
<feature type="region of interest" description="Disordered" evidence="11">
    <location>
        <begin position="238"/>
        <end position="271"/>
    </location>
</feature>
<feature type="active site" description="Proton acceptor" evidence="7">
    <location>
        <position position="463"/>
    </location>
</feature>
<feature type="binding site" evidence="8">
    <location>
        <begin position="174"/>
        <end position="181"/>
    </location>
    <ligand>
        <name>NAD(+)</name>
        <dbReference type="ChEBI" id="CHEBI:57540"/>
    </ligand>
</feature>
<dbReference type="Pfam" id="PF02852">
    <property type="entry name" value="Pyr_redox_dim"/>
    <property type="match status" value="1"/>
</dbReference>
<feature type="disulfide bond" description="Redox-active" evidence="9">
    <location>
        <begin position="42"/>
        <end position="47"/>
    </location>
</feature>
<dbReference type="PIRSF" id="PIRSF000350">
    <property type="entry name" value="Mercury_reductase_MerA"/>
    <property type="match status" value="1"/>
</dbReference>
<dbReference type="InterPro" id="IPR023753">
    <property type="entry name" value="FAD/NAD-binding_dom"/>
</dbReference>
<dbReference type="InterPro" id="IPR012999">
    <property type="entry name" value="Pyr_OxRdtase_I_AS"/>
</dbReference>
<evidence type="ECO:0000256" key="4">
    <source>
        <dbReference type="ARBA" id="ARBA00023002"/>
    </source>
</evidence>
<dbReference type="Pfam" id="PF07992">
    <property type="entry name" value="Pyr_redox_2"/>
    <property type="match status" value="1"/>
</dbReference>
<evidence type="ECO:0000259" key="13">
    <source>
        <dbReference type="Pfam" id="PF07992"/>
    </source>
</evidence>
<dbReference type="Gene3D" id="3.50.50.60">
    <property type="entry name" value="FAD/NAD(P)-binding domain"/>
    <property type="match status" value="2"/>
</dbReference>
<evidence type="ECO:0000256" key="8">
    <source>
        <dbReference type="PIRSR" id="PIRSR000350-3"/>
    </source>
</evidence>
<accession>A0A017H9Z8</accession>
<evidence type="ECO:0000256" key="3">
    <source>
        <dbReference type="ARBA" id="ARBA00022827"/>
    </source>
</evidence>
<keyword evidence="15" id="KW-1185">Reference proteome</keyword>
<evidence type="ECO:0000259" key="12">
    <source>
        <dbReference type="Pfam" id="PF02852"/>
    </source>
</evidence>
<evidence type="ECO:0000256" key="10">
    <source>
        <dbReference type="RuleBase" id="RU003691"/>
    </source>
</evidence>
<keyword evidence="5" id="KW-1015">Disulfide bond</keyword>
<dbReference type="PANTHER" id="PTHR42737:SF2">
    <property type="entry name" value="GLUTATHIONE REDUCTASE"/>
    <property type="match status" value="1"/>
</dbReference>
<dbReference type="GO" id="GO:0050660">
    <property type="term" value="F:flavin adenine dinucleotide binding"/>
    <property type="evidence" value="ECO:0007669"/>
    <property type="project" value="InterPro"/>
</dbReference>
<dbReference type="InterPro" id="IPR036188">
    <property type="entry name" value="FAD/NAD-bd_sf"/>
</dbReference>
<evidence type="ECO:0000313" key="15">
    <source>
        <dbReference type="Proteomes" id="UP000025047"/>
    </source>
</evidence>
<comment type="similarity">
    <text evidence="1 10">Belongs to the class-I pyridine nucleotide-disulfide oxidoreductase family.</text>
</comment>
<dbReference type="InterPro" id="IPR004099">
    <property type="entry name" value="Pyr_nucl-diS_OxRdtase_dimer"/>
</dbReference>
<gene>
    <name evidence="14" type="ORF">Lokhon_02617</name>
</gene>
<dbReference type="InterPro" id="IPR016156">
    <property type="entry name" value="FAD/NAD-linked_Rdtase_dimer_sf"/>
</dbReference>
<keyword evidence="2 10" id="KW-0285">Flavoprotein</keyword>
<dbReference type="InterPro" id="IPR046952">
    <property type="entry name" value="GSHR/TRXR-like"/>
</dbReference>
<feature type="compositionally biased region" description="Gly residues" evidence="11">
    <location>
        <begin position="247"/>
        <end position="258"/>
    </location>
</feature>
<dbReference type="GO" id="GO:0034599">
    <property type="term" value="P:cellular response to oxidative stress"/>
    <property type="evidence" value="ECO:0007669"/>
    <property type="project" value="TreeGrafter"/>
</dbReference>
<keyword evidence="8" id="KW-0520">NAD</keyword>
<reference evidence="14 15" key="1">
    <citation type="submission" date="2013-03" db="EMBL/GenBank/DDBJ databases">
        <authorList>
            <person name="Fiebig A."/>
            <person name="Goeker M."/>
            <person name="Klenk H.-P.P."/>
        </authorList>
    </citation>
    <scope>NUCLEOTIDE SEQUENCE [LARGE SCALE GENOMIC DNA]</scope>
    <source>
        <strain evidence="14 15">DSM 17492</strain>
    </source>
</reference>
<organism evidence="14 15">
    <name type="scientific">Limimaricola hongkongensis DSM 17492</name>
    <dbReference type="NCBI Taxonomy" id="1122180"/>
    <lineage>
        <taxon>Bacteria</taxon>
        <taxon>Pseudomonadati</taxon>
        <taxon>Pseudomonadota</taxon>
        <taxon>Alphaproteobacteria</taxon>
        <taxon>Rhodobacterales</taxon>
        <taxon>Paracoccaceae</taxon>
        <taxon>Limimaricola</taxon>
    </lineage>
</organism>
<dbReference type="PRINTS" id="PR00411">
    <property type="entry name" value="PNDRDTASEI"/>
</dbReference>
<keyword evidence="6 10" id="KW-0676">Redox-active center</keyword>